<organism evidence="5 6">
    <name type="scientific">Talaromyces rugulosus</name>
    <name type="common">Penicillium rugulosum</name>
    <dbReference type="NCBI Taxonomy" id="121627"/>
    <lineage>
        <taxon>Eukaryota</taxon>
        <taxon>Fungi</taxon>
        <taxon>Dikarya</taxon>
        <taxon>Ascomycota</taxon>
        <taxon>Pezizomycotina</taxon>
        <taxon>Eurotiomycetes</taxon>
        <taxon>Eurotiomycetidae</taxon>
        <taxon>Eurotiales</taxon>
        <taxon>Trichocomaceae</taxon>
        <taxon>Talaromyces</taxon>
        <taxon>Talaromyces sect. Islandici</taxon>
    </lineage>
</organism>
<dbReference type="Proteomes" id="UP000509510">
    <property type="component" value="Chromosome II"/>
</dbReference>
<dbReference type="InterPro" id="IPR005613">
    <property type="entry name" value="AIP3_C"/>
</dbReference>
<feature type="compositionally biased region" description="Low complexity" evidence="3">
    <location>
        <begin position="219"/>
        <end position="230"/>
    </location>
</feature>
<protein>
    <recommendedName>
        <fullName evidence="4">Actin interacting protein 3 C-terminal domain-containing protein</fullName>
    </recommendedName>
</protein>
<dbReference type="PANTHER" id="PTHR22741:SF10">
    <property type="entry name" value="COILED-COIL DOMAIN-CONTAINING PROTEIN CG32809"/>
    <property type="match status" value="1"/>
</dbReference>
<feature type="compositionally biased region" description="Polar residues" evidence="3">
    <location>
        <begin position="386"/>
        <end position="409"/>
    </location>
</feature>
<dbReference type="GO" id="GO:0051286">
    <property type="term" value="C:cell tip"/>
    <property type="evidence" value="ECO:0007669"/>
    <property type="project" value="TreeGrafter"/>
</dbReference>
<dbReference type="KEGG" id="trg:TRUGW13939_03211"/>
<feature type="region of interest" description="Disordered" evidence="3">
    <location>
        <begin position="167"/>
        <end position="315"/>
    </location>
</feature>
<evidence type="ECO:0000313" key="6">
    <source>
        <dbReference type="Proteomes" id="UP000509510"/>
    </source>
</evidence>
<dbReference type="InterPro" id="IPR022782">
    <property type="entry name" value="AIP3-like_C"/>
</dbReference>
<evidence type="ECO:0000313" key="5">
    <source>
        <dbReference type="EMBL" id="QKX56111.1"/>
    </source>
</evidence>
<reference evidence="6" key="1">
    <citation type="submission" date="2020-06" db="EMBL/GenBank/DDBJ databases">
        <title>A chromosome-scale genome assembly of Talaromyces rugulosus W13939.</title>
        <authorList>
            <person name="Wang B."/>
            <person name="Guo L."/>
            <person name="Ye K."/>
            <person name="Wang L."/>
        </authorList>
    </citation>
    <scope>NUCLEOTIDE SEQUENCE [LARGE SCALE GENOMIC DNA]</scope>
    <source>
        <strain evidence="6">W13939</strain>
    </source>
</reference>
<dbReference type="InterPro" id="IPR051825">
    <property type="entry name" value="SRCIN1"/>
</dbReference>
<dbReference type="GO" id="GO:0005737">
    <property type="term" value="C:cytoplasm"/>
    <property type="evidence" value="ECO:0007669"/>
    <property type="project" value="TreeGrafter"/>
</dbReference>
<dbReference type="GO" id="GO:0005519">
    <property type="term" value="F:cytoskeletal regulatory protein binding"/>
    <property type="evidence" value="ECO:0007669"/>
    <property type="project" value="InterPro"/>
</dbReference>
<feature type="compositionally biased region" description="Basic and acidic residues" evidence="3">
    <location>
        <begin position="240"/>
        <end position="258"/>
    </location>
</feature>
<sequence length="1301" mass="142372">MQSTHSLSRQPQRPAGAESPATVESSAGGSMSSQTSGPRSSSASSRSQASKGSVADKQLSQIEKSVTHLLVATKQLLETLTQWSRQQATENEVSDVYVRLGYEFNLACRAFNAIGVDTSDLGPVPDLLRTILEDTLSQDASPQSLDRYLPRIRDIIINLLHGLKKKQARLRSRQAREDSKGTPPPPRQASLGSVASSQAGPSQQAPEDAMPQSPQKRPSSSARRYGSSGSLEEQITPAMPRDRGSSFADRENSKRDAQRALNSQNSVSSISTSTAQNPSAQSPVSDGTSIYPAPPPPPPPPKQDDALGALQRSGELERRASRRFSAYQIQKHLGTSSNGVPVLPTQTAALPNRGRDVRESLNAVRLRGSYVHGRQRSTNRHEISPNRPNQGQPTPISIENGDASRSNLQIVPPSEPAPAEDHGSPMAKTPSDKLRSPVELDGRDIPRANASVSLPQPSQDTALAEAFEPIKRSAEDAAEHTPSPAEGPPPALATPTHLQQFIPDQSPSPGKELTLFLQYKSKIKKYVISEGSTGLTIGRLQLAFIEKFAWNTHQNGVDLPEIYIQDPISGIRHELEDLSDVKDRSVLVLNVEVLDEVKRHFDDGIGSIRSLIEGVKSAVDVQETVIQRVSERQIDAAKEMARFSAAPQVPTRVDTSKAGAVRGPISGNSDQLTELQNLRRDIAVLRQTYSSFSSDIAASMSKIRAKASGVKTAADTVSTPNEGDAGRARINAGKKELGEDSERLVGRVDDLQDLVEDIRKDVVTRGVRPLPRQLETVSLDLSSVTKDVKKMQDFLKREKPIWTKIWEKELQLVCEERDQLTMQEDLAADLEDDLEKAAQTFALVEQATRQQNAQNSEGAPVLRNVSRSLVVDHNVDPVKAKDGVLGEVRALQPNHESRLEAIERAEKARQKELETRRVGLFQKELGNFVEEGKLKKSGGVEETERLRRAKDDRIRKEVYERMAARAAGIEQAETAATQPAPNETDETPSVPSEGEEASSTPQSGVNDSPVTEEPVSTEPGEPGAEESSTDARAQPVLNFAWEFIMLWFSNLPRLVTPDNLDKISTVATGARAPMHLFCGMRQHLRLSLSLSLHLDGVVVRNMKFSTSSLFLFLGLLFRPTVGTSVDDGAAQQQWNQHNATGIRKMTGDEGEKFYFEYWDFGGLSSSLGMDNASFDANAGKKELLPALALHTGNDSESFDLAERYSRSARRALAMLLGRDFKCPTGTCRILGQAQLVAVQPARTVEELRVCVDVYGNGAIHDLCGFLYRLNCVIRTHDKSHVRIVHHNVNNHVSRTTCAAYY</sequence>
<evidence type="ECO:0000256" key="2">
    <source>
        <dbReference type="SAM" id="Coils"/>
    </source>
</evidence>
<dbReference type="PANTHER" id="PTHR22741">
    <property type="entry name" value="P140CAP/SNIP-RELATED"/>
    <property type="match status" value="1"/>
</dbReference>
<proteinExistence type="predicted"/>
<feature type="compositionally biased region" description="Polar residues" evidence="3">
    <location>
        <begin position="278"/>
        <end position="288"/>
    </location>
</feature>
<keyword evidence="1 2" id="KW-0175">Coiled coil</keyword>
<keyword evidence="6" id="KW-1185">Reference proteome</keyword>
<feature type="region of interest" description="Disordered" evidence="3">
    <location>
        <begin position="474"/>
        <end position="495"/>
    </location>
</feature>
<dbReference type="InterPro" id="IPR056279">
    <property type="entry name" value="Aip3p_Bud6_N"/>
</dbReference>
<name>A0A7H8QRN3_TALRU</name>
<feature type="region of interest" description="Disordered" evidence="3">
    <location>
        <begin position="335"/>
        <end position="439"/>
    </location>
</feature>
<feature type="compositionally biased region" description="Basic and acidic residues" evidence="3">
    <location>
        <begin position="430"/>
        <end position="439"/>
    </location>
</feature>
<dbReference type="GO" id="GO:0030010">
    <property type="term" value="P:establishment of cell polarity"/>
    <property type="evidence" value="ECO:0007669"/>
    <property type="project" value="TreeGrafter"/>
</dbReference>
<feature type="compositionally biased region" description="Pro residues" evidence="3">
    <location>
        <begin position="292"/>
        <end position="301"/>
    </location>
</feature>
<gene>
    <name evidence="5" type="ORF">TRUGW13939_03211</name>
</gene>
<accession>A0A7H8QRN3</accession>
<dbReference type="Pfam" id="PF03915">
    <property type="entry name" value="AIP3"/>
    <property type="match status" value="1"/>
</dbReference>
<feature type="compositionally biased region" description="Polar residues" evidence="3">
    <location>
        <begin position="190"/>
        <end position="205"/>
    </location>
</feature>
<feature type="compositionally biased region" description="Low complexity" evidence="3">
    <location>
        <begin position="25"/>
        <end position="53"/>
    </location>
</feature>
<dbReference type="RefSeq" id="XP_035342289.1">
    <property type="nucleotide sequence ID" value="XM_035486396.1"/>
</dbReference>
<dbReference type="SMART" id="SM00806">
    <property type="entry name" value="AIP3"/>
    <property type="match status" value="1"/>
</dbReference>
<feature type="coiled-coil region" evidence="2">
    <location>
        <begin position="820"/>
        <end position="847"/>
    </location>
</feature>
<feature type="compositionally biased region" description="Polar residues" evidence="3">
    <location>
        <begin position="1"/>
        <end position="11"/>
    </location>
</feature>
<evidence type="ECO:0000256" key="3">
    <source>
        <dbReference type="SAM" id="MobiDB-lite"/>
    </source>
</evidence>
<feature type="domain" description="Actin interacting protein 3 C-terminal" evidence="4">
    <location>
        <begin position="516"/>
        <end position="952"/>
    </location>
</feature>
<dbReference type="GeneID" id="55990716"/>
<feature type="compositionally biased region" description="Polar residues" evidence="3">
    <location>
        <begin position="997"/>
        <end position="1009"/>
    </location>
</feature>
<dbReference type="EMBL" id="CP055899">
    <property type="protein sequence ID" value="QKX56111.1"/>
    <property type="molecule type" value="Genomic_DNA"/>
</dbReference>
<evidence type="ECO:0000256" key="1">
    <source>
        <dbReference type="ARBA" id="ARBA00023054"/>
    </source>
</evidence>
<evidence type="ECO:0000259" key="4">
    <source>
        <dbReference type="SMART" id="SM00806"/>
    </source>
</evidence>
<dbReference type="Pfam" id="PF23153">
    <property type="entry name" value="Aip3p_Bud6_N"/>
    <property type="match status" value="1"/>
</dbReference>
<feature type="region of interest" description="Disordered" evidence="3">
    <location>
        <begin position="968"/>
        <end position="1031"/>
    </location>
</feature>
<dbReference type="Gene3D" id="1.20.58.1540">
    <property type="entry name" value="Actin interacting protein 3, C-terminal domain"/>
    <property type="match status" value="1"/>
</dbReference>
<dbReference type="OrthoDB" id="783096at2759"/>
<feature type="compositionally biased region" description="Low complexity" evidence="3">
    <location>
        <begin position="262"/>
        <end position="277"/>
    </location>
</feature>
<feature type="region of interest" description="Disordered" evidence="3">
    <location>
        <begin position="1"/>
        <end position="56"/>
    </location>
</feature>
<feature type="compositionally biased region" description="Polar residues" evidence="3">
    <location>
        <begin position="335"/>
        <end position="349"/>
    </location>
</feature>